<proteinExistence type="predicted"/>
<evidence type="ECO:0000313" key="2">
    <source>
        <dbReference type="Proteomes" id="UP000034588"/>
    </source>
</evidence>
<accession>A0A0G1W1T0</accession>
<dbReference type="Proteomes" id="UP000034588">
    <property type="component" value="Unassembled WGS sequence"/>
</dbReference>
<protein>
    <recommendedName>
        <fullName evidence="3">DUF1353 domain-containing protein</fullName>
    </recommendedName>
</protein>
<dbReference type="AlphaFoldDB" id="A0A0G1W1T0"/>
<name>A0A0G1W1T0_9BACT</name>
<gene>
    <name evidence="1" type="ORF">UY48_C0010G0010</name>
</gene>
<dbReference type="PATRIC" id="fig|1618448.3.peg.535"/>
<reference evidence="1 2" key="1">
    <citation type="journal article" date="2015" name="Nature">
        <title>rRNA introns, odd ribosomes, and small enigmatic genomes across a large radiation of phyla.</title>
        <authorList>
            <person name="Brown C.T."/>
            <person name="Hug L.A."/>
            <person name="Thomas B.C."/>
            <person name="Sharon I."/>
            <person name="Castelle C.J."/>
            <person name="Singh A."/>
            <person name="Wilkins M.J."/>
            <person name="Williams K.H."/>
            <person name="Banfield J.F."/>
        </authorList>
    </citation>
    <scope>NUCLEOTIDE SEQUENCE [LARGE SCALE GENOMIC DNA]</scope>
</reference>
<evidence type="ECO:0008006" key="3">
    <source>
        <dbReference type="Google" id="ProtNLM"/>
    </source>
</evidence>
<dbReference type="Pfam" id="PF07087">
    <property type="entry name" value="DUF1353"/>
    <property type="match status" value="1"/>
</dbReference>
<dbReference type="InterPro" id="IPR010767">
    <property type="entry name" value="Phage_CGC-2007_Cje0229"/>
</dbReference>
<dbReference type="EMBL" id="LCQD01000010">
    <property type="protein sequence ID" value="KKW12658.1"/>
    <property type="molecule type" value="Genomic_DNA"/>
</dbReference>
<evidence type="ECO:0000313" key="1">
    <source>
        <dbReference type="EMBL" id="KKW12658.1"/>
    </source>
</evidence>
<comment type="caution">
    <text evidence="1">The sequence shown here is derived from an EMBL/GenBank/DDBJ whole genome shotgun (WGS) entry which is preliminary data.</text>
</comment>
<organism evidence="1 2">
    <name type="scientific">Candidatus Gottesmanbacteria bacterium GW2011_GWB1_49_7</name>
    <dbReference type="NCBI Taxonomy" id="1618448"/>
    <lineage>
        <taxon>Bacteria</taxon>
        <taxon>Candidatus Gottesmaniibacteriota</taxon>
    </lineage>
</organism>
<sequence>MSEFLTELDARLKDDDLVWVLDSPLIYVSDLFGKIEVPAGFETDFASVPRVPVAYMLFGDRAHRESVLHDYLYRIDSRPPATFSEANAVFLEAMEVRGKSYFVRYAMYWGVVLGGWGSYHKKRVGINHGKLADK</sequence>